<sequence>MVDYSARQCYPTDQVSRGGNDGTMNQTQSAVNQTVSAMSQMNQTETALHQRETNPRTTETVWNEADRSANQTENITTQENTDDTSPTNSYTNQTEVYSDQTQHAMNHTTEVANVTEYIPKLPETVTHHTTHVADVTDDITKWPKTVTQHTTHVADVTDDITKWPKTVTQHTTHVALVTAGVKTVPETALNQTTSVMNVTKIAVNETHASQNQTDSDSDSGSYSATNATESTVNITRVAVNFGGIGMSQCRTWSCENRCFKNTVTVSFSVATTTSSPTEITASISPFVRNATPSAVKNSYCACDNSCLTLGDCCMDFFSLCLNVTNETEVVAILEHALLDSGNGSEDGENVELKASRVLRSYGACVKTPEGDRFSMVTSCPELFEDADVAKTCEDAKNYPGLQPYSDASYMTLTFRNVHCARCHGYVEGRLVPWLQGVKCQETNVSGDSVSHDRSTRNDSSGDELSELLAAVKSGECTYIFRPPSDSLTQPRSCIPPPSEDLDALPGIVPNPNATSGDKRCTFEDMLLCRSYSYQTFTADDREVKNPHCLKCQTGVTPVSVELPCARAAEQNKDEDTSGGKGGILALFSPGSTGSNSIFVDGREVSWPGFLCEDDQVFDYVFLVCRSVFCPPGYRPVRGKCSPVDRYFVPGSWQIIPQGTARLVVNIETVSKDFCETNQPLLRRIVQASFDEFFETQTDESSSAVPPSLELSCVGSGNERVVSSHSQLHSLHMTVYPVTNLSLILNVVTEAIQNAFEANLIPEAVRITNYETEPKAECALGNPEIVHDANVTAFNGEMYVEKAQRAVAFFYPLSNVVFKIQVTKSNSTNTTTSDDVFADSQRIMLVYIAMLCVQPQVQSNLNCSSVPFEINRTRVENGTLFITGSDLVYPESQYELHELFALVCSDFKNLNDLWGTLTFFQFSSAQYYLSLACSLTSVLFLMTSLVTFCVLPHMQNVAGYMTASLAASLASGQLLILVDFIHNPVVCTCLAAVAHVCWLAAFSWMTALAVHMTRTFHGTLSANAGRHDRKHAQKEYRKYALACWGLPVLLVVACLVLDTVQGTPLKVGYGTPLCGWMQQIYVFLGPVAVALTANVVCFLVTLVSIERTMRASRSALSSQPNSDKQRLLVYTKMVCVMGFTWAAGFLAAFTEQPAFWWVYILLNGLQGTFIAFSFFLNTRLLRFLKAKATKGKKTKEMILSRTVPSAVAQGLSHPSPAAQQRRICVQKKDEVVSDGGDVVLTSVCSRQNRSSDSTATINTSV</sequence>
<dbReference type="InterPro" id="IPR017981">
    <property type="entry name" value="GPCR_2-like_7TM"/>
</dbReference>
<evidence type="ECO:0000256" key="3">
    <source>
        <dbReference type="ARBA" id="ARBA00022989"/>
    </source>
</evidence>
<dbReference type="SUPFAM" id="SSF90188">
    <property type="entry name" value="Somatomedin B domain"/>
    <property type="match status" value="1"/>
</dbReference>
<evidence type="ECO:0000313" key="11">
    <source>
        <dbReference type="Proteomes" id="UP001374579"/>
    </source>
</evidence>
<dbReference type="GO" id="GO:0007166">
    <property type="term" value="P:cell surface receptor signaling pathway"/>
    <property type="evidence" value="ECO:0007669"/>
    <property type="project" value="InterPro"/>
</dbReference>
<dbReference type="PANTHER" id="PTHR45902">
    <property type="entry name" value="LATROPHILIN RECEPTOR-LIKE PROTEIN A"/>
    <property type="match status" value="1"/>
</dbReference>
<proteinExistence type="predicted"/>
<feature type="transmembrane region" description="Helical" evidence="7">
    <location>
        <begin position="1154"/>
        <end position="1175"/>
    </location>
</feature>
<evidence type="ECO:0000256" key="6">
    <source>
        <dbReference type="SAM" id="MobiDB-lite"/>
    </source>
</evidence>
<dbReference type="Gene3D" id="4.10.410.20">
    <property type="match status" value="1"/>
</dbReference>
<dbReference type="Proteomes" id="UP001374579">
    <property type="component" value="Unassembled WGS sequence"/>
</dbReference>
<feature type="region of interest" description="Disordered" evidence="6">
    <location>
        <begin position="206"/>
        <end position="225"/>
    </location>
</feature>
<keyword evidence="4 7" id="KW-0472">Membrane</keyword>
<feature type="transmembrane region" description="Helical" evidence="7">
    <location>
        <begin position="989"/>
        <end position="1009"/>
    </location>
</feature>
<dbReference type="PROSITE" id="PS50261">
    <property type="entry name" value="G_PROTEIN_RECEP_F2_4"/>
    <property type="match status" value="1"/>
</dbReference>
<feature type="transmembrane region" description="Helical" evidence="7">
    <location>
        <begin position="926"/>
        <end position="950"/>
    </location>
</feature>
<evidence type="ECO:0000313" key="10">
    <source>
        <dbReference type="EMBL" id="KAK7090712.1"/>
    </source>
</evidence>
<feature type="region of interest" description="Disordered" evidence="6">
    <location>
        <begin position="41"/>
        <end position="92"/>
    </location>
</feature>
<dbReference type="InterPro" id="IPR053231">
    <property type="entry name" value="GPCR_LN-TM7"/>
</dbReference>
<feature type="domain" description="SMB" evidence="9">
    <location>
        <begin position="250"/>
        <end position="324"/>
    </location>
</feature>
<name>A0AAN9APG5_9CAEN</name>
<keyword evidence="2 7" id="KW-0812">Transmembrane</keyword>
<dbReference type="AlphaFoldDB" id="A0AAN9APG5"/>
<feature type="transmembrane region" description="Helical" evidence="7">
    <location>
        <begin position="957"/>
        <end position="977"/>
    </location>
</feature>
<evidence type="ECO:0000259" key="8">
    <source>
        <dbReference type="PROSITE" id="PS50261"/>
    </source>
</evidence>
<evidence type="ECO:0000256" key="5">
    <source>
        <dbReference type="ARBA" id="ARBA00023157"/>
    </source>
</evidence>
<dbReference type="Pfam" id="PF01033">
    <property type="entry name" value="Somatomedin_B"/>
    <property type="match status" value="1"/>
</dbReference>
<accession>A0AAN9APG5</accession>
<evidence type="ECO:0000256" key="7">
    <source>
        <dbReference type="SAM" id="Phobius"/>
    </source>
</evidence>
<evidence type="ECO:0000256" key="2">
    <source>
        <dbReference type="ARBA" id="ARBA00022692"/>
    </source>
</evidence>
<dbReference type="GO" id="GO:0004930">
    <property type="term" value="F:G protein-coupled receptor activity"/>
    <property type="evidence" value="ECO:0007669"/>
    <property type="project" value="InterPro"/>
</dbReference>
<evidence type="ECO:0000256" key="1">
    <source>
        <dbReference type="ARBA" id="ARBA00004141"/>
    </source>
</evidence>
<feature type="domain" description="G-protein coupled receptors family 2 profile 2" evidence="8">
    <location>
        <begin position="925"/>
        <end position="1177"/>
    </location>
</feature>
<dbReference type="Pfam" id="PF00002">
    <property type="entry name" value="7tm_2"/>
    <property type="match status" value="1"/>
</dbReference>
<keyword evidence="11" id="KW-1185">Reference proteome</keyword>
<feature type="transmembrane region" description="Helical" evidence="7">
    <location>
        <begin position="1038"/>
        <end position="1059"/>
    </location>
</feature>
<dbReference type="InterPro" id="IPR001212">
    <property type="entry name" value="Somatomedin_B_dom"/>
</dbReference>
<dbReference type="CDD" id="cd15039">
    <property type="entry name" value="7tmB3_Methuselah-like"/>
    <property type="match status" value="1"/>
</dbReference>
<dbReference type="EMBL" id="JBAMIC010000024">
    <property type="protein sequence ID" value="KAK7090712.1"/>
    <property type="molecule type" value="Genomic_DNA"/>
</dbReference>
<feature type="region of interest" description="Disordered" evidence="6">
    <location>
        <begin position="1"/>
        <end position="26"/>
    </location>
</feature>
<feature type="transmembrane region" description="Helical" evidence="7">
    <location>
        <begin position="1126"/>
        <end position="1148"/>
    </location>
</feature>
<comment type="subcellular location">
    <subcellularLocation>
        <location evidence="1">Membrane</location>
        <topology evidence="1">Multi-pass membrane protein</topology>
    </subcellularLocation>
</comment>
<reference evidence="10 11" key="1">
    <citation type="submission" date="2024-02" db="EMBL/GenBank/DDBJ databases">
        <title>Chromosome-scale genome assembly of the rough periwinkle Littorina saxatilis.</title>
        <authorList>
            <person name="De Jode A."/>
            <person name="Faria R."/>
            <person name="Formenti G."/>
            <person name="Sims Y."/>
            <person name="Smith T.P."/>
            <person name="Tracey A."/>
            <person name="Wood J.M.D."/>
            <person name="Zagrodzka Z.B."/>
            <person name="Johannesson K."/>
            <person name="Butlin R.K."/>
            <person name="Leder E.H."/>
        </authorList>
    </citation>
    <scope>NUCLEOTIDE SEQUENCE [LARGE SCALE GENOMIC DNA]</scope>
    <source>
        <strain evidence="10">Snail1</strain>
        <tissue evidence="10">Muscle</tissue>
    </source>
</reference>
<dbReference type="InterPro" id="IPR000832">
    <property type="entry name" value="GPCR_2_secretin-like"/>
</dbReference>
<dbReference type="Gene3D" id="1.20.1070.10">
    <property type="entry name" value="Rhodopsin 7-helix transmembrane proteins"/>
    <property type="match status" value="1"/>
</dbReference>
<dbReference type="PANTHER" id="PTHR45902:SF1">
    <property type="entry name" value="LATROPHILIN RECEPTOR-LIKE PROTEIN A"/>
    <property type="match status" value="1"/>
</dbReference>
<feature type="compositionally biased region" description="Polar residues" evidence="6">
    <location>
        <begin position="11"/>
        <end position="26"/>
    </location>
</feature>
<gene>
    <name evidence="10" type="ORF">V1264_010474</name>
</gene>
<dbReference type="InterPro" id="IPR036024">
    <property type="entry name" value="Somatomedin_B-like_dom_sf"/>
</dbReference>
<keyword evidence="5" id="KW-1015">Disulfide bond</keyword>
<feature type="transmembrane region" description="Helical" evidence="7">
    <location>
        <begin position="1079"/>
        <end position="1105"/>
    </location>
</feature>
<evidence type="ECO:0000259" key="9">
    <source>
        <dbReference type="PROSITE" id="PS50958"/>
    </source>
</evidence>
<organism evidence="10 11">
    <name type="scientific">Littorina saxatilis</name>
    <dbReference type="NCBI Taxonomy" id="31220"/>
    <lineage>
        <taxon>Eukaryota</taxon>
        <taxon>Metazoa</taxon>
        <taxon>Spiralia</taxon>
        <taxon>Lophotrochozoa</taxon>
        <taxon>Mollusca</taxon>
        <taxon>Gastropoda</taxon>
        <taxon>Caenogastropoda</taxon>
        <taxon>Littorinimorpha</taxon>
        <taxon>Littorinoidea</taxon>
        <taxon>Littorinidae</taxon>
        <taxon>Littorina</taxon>
    </lineage>
</organism>
<comment type="caution">
    <text evidence="10">The sequence shown here is derived from an EMBL/GenBank/DDBJ whole genome shotgun (WGS) entry which is preliminary data.</text>
</comment>
<keyword evidence="3 7" id="KW-1133">Transmembrane helix</keyword>
<dbReference type="PROSITE" id="PS50958">
    <property type="entry name" value="SMB_2"/>
    <property type="match status" value="1"/>
</dbReference>
<dbReference type="PROSITE" id="PS00524">
    <property type="entry name" value="SMB_1"/>
    <property type="match status" value="1"/>
</dbReference>
<dbReference type="GO" id="GO:0016020">
    <property type="term" value="C:membrane"/>
    <property type="evidence" value="ECO:0007669"/>
    <property type="project" value="UniProtKB-SubCell"/>
</dbReference>
<protein>
    <submittedName>
        <fullName evidence="10">Uncharacterized protein</fullName>
    </submittedName>
</protein>
<evidence type="ECO:0000256" key="4">
    <source>
        <dbReference type="ARBA" id="ARBA00023136"/>
    </source>
</evidence>